<feature type="transmembrane region" description="Helical" evidence="1">
    <location>
        <begin position="156"/>
        <end position="180"/>
    </location>
</feature>
<evidence type="ECO:0000313" key="3">
    <source>
        <dbReference type="Proteomes" id="UP000521943"/>
    </source>
</evidence>
<protein>
    <submittedName>
        <fullName evidence="2">Uncharacterized protein</fullName>
    </submittedName>
</protein>
<gene>
    <name evidence="2" type="ORF">DFP72DRAFT_515997</name>
</gene>
<keyword evidence="1" id="KW-1133">Transmembrane helix</keyword>
<dbReference type="Proteomes" id="UP000521943">
    <property type="component" value="Unassembled WGS sequence"/>
</dbReference>
<feature type="transmembrane region" description="Helical" evidence="1">
    <location>
        <begin position="23"/>
        <end position="42"/>
    </location>
</feature>
<keyword evidence="1" id="KW-0472">Membrane</keyword>
<feature type="transmembrane region" description="Helical" evidence="1">
    <location>
        <begin position="80"/>
        <end position="98"/>
    </location>
</feature>
<dbReference type="OrthoDB" id="3198553at2759"/>
<feature type="transmembrane region" description="Helical" evidence="1">
    <location>
        <begin position="478"/>
        <end position="499"/>
    </location>
</feature>
<sequence length="524" mass="57408">MPLLSLDLRTEVTSMKSQFGQRFQLIAFFTFGTTFALVHHFIGQHLDGKPAGDDGIRLRGYLIVSDQALVGAGSNALSQIIKYCFAGTIAIAFSQYFWTSIEPFSSHRGGGEVGPYQAIVRVRQDQLVSIDAPLAAGKGNPFLPSSIRVWLYAPRLAFISLLMLTMLSIPIVVPGSIHVISSEFGVLEPCSIPSPVIDQVHVSGIYEGSVTRRSITRRQVQEDRHNVNGTHEHTHTPTVRTKAIVNSVLITGSYLPVTSPCGRCSYNATFTGPSFRCDRIFDSALFYSLQLAKNGTMSLYIGVFDHSTDDIITVALQDGMFLAPNPPTGVKCRAFSARYTVRVSHDVSSTIDVLRIVIGDKIDINMDDPAGIQLSGMVEAVGLALQGNILYWNGTEDLKPTMNVAYSPLLKWSRVGDNQSKFEWADMEVALPALMQNVSLSLLSGQFMSRSGDSYFSENEGTCARTRLIYIYSRGRLLGIYGAGWAVTGASLVLGFVLVRRNGRERDLAFSNLVDGLGGMYTQW</sequence>
<accession>A0A8H6HP52</accession>
<comment type="caution">
    <text evidence="2">The sequence shown here is derived from an EMBL/GenBank/DDBJ whole genome shotgun (WGS) entry which is preliminary data.</text>
</comment>
<evidence type="ECO:0000256" key="1">
    <source>
        <dbReference type="SAM" id="Phobius"/>
    </source>
</evidence>
<dbReference type="AlphaFoldDB" id="A0A8H6HP52"/>
<reference evidence="2 3" key="1">
    <citation type="submission" date="2020-07" db="EMBL/GenBank/DDBJ databases">
        <title>Comparative genomics of pyrophilous fungi reveals a link between fire events and developmental genes.</title>
        <authorList>
            <consortium name="DOE Joint Genome Institute"/>
            <person name="Steindorff A.S."/>
            <person name="Carver A."/>
            <person name="Calhoun S."/>
            <person name="Stillman K."/>
            <person name="Liu H."/>
            <person name="Lipzen A."/>
            <person name="Pangilinan J."/>
            <person name="Labutti K."/>
            <person name="Bruns T.D."/>
            <person name="Grigoriev I.V."/>
        </authorList>
    </citation>
    <scope>NUCLEOTIDE SEQUENCE [LARGE SCALE GENOMIC DNA]</scope>
    <source>
        <strain evidence="2 3">CBS 144469</strain>
    </source>
</reference>
<evidence type="ECO:0000313" key="2">
    <source>
        <dbReference type="EMBL" id="KAF6750194.1"/>
    </source>
</evidence>
<keyword evidence="3" id="KW-1185">Reference proteome</keyword>
<organism evidence="2 3">
    <name type="scientific">Ephemerocybe angulata</name>
    <dbReference type="NCBI Taxonomy" id="980116"/>
    <lineage>
        <taxon>Eukaryota</taxon>
        <taxon>Fungi</taxon>
        <taxon>Dikarya</taxon>
        <taxon>Basidiomycota</taxon>
        <taxon>Agaricomycotina</taxon>
        <taxon>Agaricomycetes</taxon>
        <taxon>Agaricomycetidae</taxon>
        <taxon>Agaricales</taxon>
        <taxon>Agaricineae</taxon>
        <taxon>Psathyrellaceae</taxon>
        <taxon>Ephemerocybe</taxon>
    </lineage>
</organism>
<keyword evidence="1" id="KW-0812">Transmembrane</keyword>
<dbReference type="EMBL" id="JACGCI010000058">
    <property type="protein sequence ID" value="KAF6750194.1"/>
    <property type="molecule type" value="Genomic_DNA"/>
</dbReference>
<name>A0A8H6HP52_9AGAR</name>
<proteinExistence type="predicted"/>